<dbReference type="RefSeq" id="WP_078755252.1">
    <property type="nucleotide sequence ID" value="NZ_FUWO01000002.1"/>
</dbReference>
<evidence type="ECO:0000256" key="1">
    <source>
        <dbReference type="ARBA" id="ARBA00001770"/>
    </source>
</evidence>
<evidence type="ECO:0000256" key="5">
    <source>
        <dbReference type="ARBA" id="ARBA00022490"/>
    </source>
</evidence>
<dbReference type="PANTHER" id="PTHR23402">
    <property type="entry name" value="PROTEASE FAMILY C15 PYROGLUTAMYL-PEPTIDASE I-RELATED"/>
    <property type="match status" value="1"/>
</dbReference>
<dbReference type="OrthoDB" id="9779738at2"/>
<comment type="subunit">
    <text evidence="9">Homotetramer.</text>
</comment>
<dbReference type="AlphaFoldDB" id="A0A1T4JUK6"/>
<dbReference type="InterPro" id="IPR033693">
    <property type="entry name" value="PGPEP1_Glu_AS"/>
</dbReference>
<keyword evidence="13" id="KW-1185">Reference proteome</keyword>
<reference evidence="13" key="1">
    <citation type="submission" date="2017-02" db="EMBL/GenBank/DDBJ databases">
        <authorList>
            <person name="Varghese N."/>
            <person name="Submissions S."/>
        </authorList>
    </citation>
    <scope>NUCLEOTIDE SEQUENCE [LARGE SCALE GENOMIC DNA]</scope>
    <source>
        <strain evidence="13">DSM 15739</strain>
    </source>
</reference>
<protein>
    <recommendedName>
        <fullName evidence="9">Pyrrolidone-carboxylate peptidase</fullName>
        <ecNumber evidence="9">3.4.19.3</ecNumber>
    </recommendedName>
    <alternativeName>
        <fullName evidence="9">5-oxoprolyl-peptidase</fullName>
    </alternativeName>
    <alternativeName>
        <fullName evidence="9">Pyroglutamyl-peptidase I</fullName>
        <shortName evidence="9">PGP-I</shortName>
        <shortName evidence="9">Pyrase</shortName>
    </alternativeName>
</protein>
<keyword evidence="7 9" id="KW-0378">Hydrolase</keyword>
<dbReference type="EMBL" id="FUWO01000002">
    <property type="protein sequence ID" value="SJZ33856.1"/>
    <property type="molecule type" value="Genomic_DNA"/>
</dbReference>
<evidence type="ECO:0000256" key="3">
    <source>
        <dbReference type="ARBA" id="ARBA00004496"/>
    </source>
</evidence>
<keyword evidence="6 9" id="KW-0645">Protease</keyword>
<dbReference type="PIRSF" id="PIRSF015592">
    <property type="entry name" value="Prld-crbxl_pptds"/>
    <property type="match status" value="1"/>
</dbReference>
<dbReference type="PANTHER" id="PTHR23402:SF1">
    <property type="entry name" value="PYROGLUTAMYL-PEPTIDASE I"/>
    <property type="match status" value="1"/>
</dbReference>
<dbReference type="NCBIfam" id="TIGR00504">
    <property type="entry name" value="pyro_pdase"/>
    <property type="match status" value="1"/>
</dbReference>
<dbReference type="PROSITE" id="PS01333">
    <property type="entry name" value="PYRASE_GLU"/>
    <property type="match status" value="1"/>
</dbReference>
<dbReference type="STRING" id="1121925.SAMN02746011_00404"/>
<keyword evidence="5 9" id="KW-0963">Cytoplasm</keyword>
<keyword evidence="8 9" id="KW-0788">Thiol protease</keyword>
<accession>A0A1T4JUK6</accession>
<dbReference type="GO" id="GO:0005829">
    <property type="term" value="C:cytosol"/>
    <property type="evidence" value="ECO:0007669"/>
    <property type="project" value="InterPro"/>
</dbReference>
<evidence type="ECO:0000256" key="8">
    <source>
        <dbReference type="ARBA" id="ARBA00022807"/>
    </source>
</evidence>
<proteinExistence type="inferred from homology"/>
<dbReference type="InterPro" id="IPR016125">
    <property type="entry name" value="Peptidase_C15-like"/>
</dbReference>
<gene>
    <name evidence="9" type="primary">pcp</name>
    <name evidence="12" type="ORF">SAMN02746011_00404</name>
</gene>
<dbReference type="FunFam" id="3.40.630.20:FF:000001">
    <property type="entry name" value="Pyrrolidone-carboxylate peptidase"/>
    <property type="match status" value="1"/>
</dbReference>
<dbReference type="InterPro" id="IPR029762">
    <property type="entry name" value="PGP-I_bact-type"/>
</dbReference>
<evidence type="ECO:0000256" key="4">
    <source>
        <dbReference type="ARBA" id="ARBA00006641"/>
    </source>
</evidence>
<dbReference type="InterPro" id="IPR033694">
    <property type="entry name" value="PGPEP1_Cys_AS"/>
</dbReference>
<evidence type="ECO:0000256" key="10">
    <source>
        <dbReference type="PROSITE-ProRule" id="PRU10076"/>
    </source>
</evidence>
<comment type="subcellular location">
    <subcellularLocation>
        <location evidence="3 9">Cytoplasm</location>
    </subcellularLocation>
</comment>
<comment type="function">
    <text evidence="2 9">Removes 5-oxoproline from various penultimate amino acid residues except L-proline.</text>
</comment>
<evidence type="ECO:0000256" key="9">
    <source>
        <dbReference type="HAMAP-Rule" id="MF_00417"/>
    </source>
</evidence>
<dbReference type="Gene3D" id="3.40.630.20">
    <property type="entry name" value="Peptidase C15, pyroglutamyl peptidase I-like"/>
    <property type="match status" value="1"/>
</dbReference>
<evidence type="ECO:0000313" key="13">
    <source>
        <dbReference type="Proteomes" id="UP000189941"/>
    </source>
</evidence>
<dbReference type="InterPro" id="IPR036440">
    <property type="entry name" value="Peptidase_C15-like_sf"/>
</dbReference>
<dbReference type="SUPFAM" id="SSF53182">
    <property type="entry name" value="Pyrrolidone carboxyl peptidase (pyroglutamate aminopeptidase)"/>
    <property type="match status" value="1"/>
</dbReference>
<dbReference type="Proteomes" id="UP000189941">
    <property type="component" value="Unassembled WGS sequence"/>
</dbReference>
<evidence type="ECO:0000256" key="11">
    <source>
        <dbReference type="PROSITE-ProRule" id="PRU10077"/>
    </source>
</evidence>
<dbReference type="CDD" id="cd00501">
    <property type="entry name" value="Peptidase_C15"/>
    <property type="match status" value="1"/>
</dbReference>
<dbReference type="HAMAP" id="MF_00417">
    <property type="entry name" value="Pyrrolid_peptidase"/>
    <property type="match status" value="1"/>
</dbReference>
<feature type="active site" evidence="9 10">
    <location>
        <position position="79"/>
    </location>
</feature>
<evidence type="ECO:0000256" key="6">
    <source>
        <dbReference type="ARBA" id="ARBA00022670"/>
    </source>
</evidence>
<comment type="similarity">
    <text evidence="4 9">Belongs to the peptidase C15 family.</text>
</comment>
<feature type="active site" evidence="9 11">
    <location>
        <position position="142"/>
    </location>
</feature>
<dbReference type="NCBIfam" id="NF009676">
    <property type="entry name" value="PRK13197.1"/>
    <property type="match status" value="1"/>
</dbReference>
<comment type="catalytic activity">
    <reaction evidence="1 9 10">
        <text>Release of an N-terminal pyroglutamyl group from a polypeptide, the second amino acid generally not being Pro.</text>
        <dbReference type="EC" id="3.4.19.3"/>
    </reaction>
</comment>
<dbReference type="PRINTS" id="PR00706">
    <property type="entry name" value="PYROGLUPTASE"/>
</dbReference>
<organism evidence="12 13">
    <name type="scientific">Globicatella sulfidifaciens DSM 15739</name>
    <dbReference type="NCBI Taxonomy" id="1121925"/>
    <lineage>
        <taxon>Bacteria</taxon>
        <taxon>Bacillati</taxon>
        <taxon>Bacillota</taxon>
        <taxon>Bacilli</taxon>
        <taxon>Lactobacillales</taxon>
        <taxon>Aerococcaceae</taxon>
        <taxon>Globicatella</taxon>
    </lineage>
</organism>
<evidence type="ECO:0000313" key="12">
    <source>
        <dbReference type="EMBL" id="SJZ33856.1"/>
    </source>
</evidence>
<dbReference type="InterPro" id="IPR000816">
    <property type="entry name" value="Peptidase_C15"/>
</dbReference>
<evidence type="ECO:0000256" key="7">
    <source>
        <dbReference type="ARBA" id="ARBA00022801"/>
    </source>
</evidence>
<evidence type="ECO:0000256" key="2">
    <source>
        <dbReference type="ARBA" id="ARBA00002280"/>
    </source>
</evidence>
<dbReference type="GO" id="GO:0016920">
    <property type="term" value="F:pyroglutamyl-peptidase activity"/>
    <property type="evidence" value="ECO:0007669"/>
    <property type="project" value="UniProtKB-UniRule"/>
</dbReference>
<dbReference type="PROSITE" id="PS01334">
    <property type="entry name" value="PYRASE_CYS"/>
    <property type="match status" value="1"/>
</dbReference>
<feature type="active site" evidence="9">
    <location>
        <position position="166"/>
    </location>
</feature>
<name>A0A1T4JUK6_9LACT</name>
<dbReference type="GO" id="GO:0006508">
    <property type="term" value="P:proteolysis"/>
    <property type="evidence" value="ECO:0007669"/>
    <property type="project" value="UniProtKB-KW"/>
</dbReference>
<dbReference type="Pfam" id="PF01470">
    <property type="entry name" value="Peptidase_C15"/>
    <property type="match status" value="1"/>
</dbReference>
<dbReference type="EC" id="3.4.19.3" evidence="9"/>
<sequence length="214" mass="23471">MKKILVTGFDPFGGEQINPALEAIKRLPTLIGDTQIVTYEIPTVFHKSGRLLQDYLLKEQPDAVLLVGQAGGRSAISLERVAINMDDARIPDNEGNQPIDEVINPQGSPAYFTTLPIKRIVQVLKQHHIPAIVSNSAGTFVCNHLMYYLLDTLAAQKVNTIGGFMHIPYLPSQVVDQPNQPSMALDQIVKAIEITLATIIKNQHDLKITGGTEV</sequence>